<dbReference type="GO" id="GO:0005829">
    <property type="term" value="C:cytosol"/>
    <property type="evidence" value="ECO:0007669"/>
    <property type="project" value="TreeGrafter"/>
</dbReference>
<dbReference type="Gene3D" id="3.30.1490.190">
    <property type="match status" value="1"/>
</dbReference>
<evidence type="ECO:0000256" key="10">
    <source>
        <dbReference type="ARBA" id="ARBA00023004"/>
    </source>
</evidence>
<evidence type="ECO:0000256" key="7">
    <source>
        <dbReference type="ARBA" id="ARBA00022491"/>
    </source>
</evidence>
<feature type="binding site" evidence="14">
    <location>
        <position position="144"/>
    </location>
    <ligand>
        <name>Zn(2+)</name>
        <dbReference type="ChEBI" id="CHEBI:29105"/>
    </ligand>
</feature>
<comment type="cofactor">
    <cofactor evidence="14">
        <name>Zn(2+)</name>
        <dbReference type="ChEBI" id="CHEBI:29105"/>
    </cofactor>
    <text evidence="14">Binds 1 zinc ion per subunit.</text>
</comment>
<evidence type="ECO:0000256" key="8">
    <source>
        <dbReference type="ARBA" id="ARBA00022723"/>
    </source>
</evidence>
<gene>
    <name evidence="16" type="primary">fur</name>
    <name evidence="16" type="ORF">BN3087_240035</name>
</gene>
<comment type="cofactor">
    <cofactor evidence="15">
        <name>Mn(2+)</name>
        <dbReference type="ChEBI" id="CHEBI:29035"/>
    </cofactor>
    <cofactor evidence="15">
        <name>Fe(2+)</name>
        <dbReference type="ChEBI" id="CHEBI:29033"/>
    </cofactor>
    <text evidence="15">Binds 1 Mn(2+) or Fe(2+) ion per subunit.</text>
</comment>
<proteinExistence type="inferred from homology"/>
<dbReference type="Gene3D" id="1.10.10.10">
    <property type="entry name" value="Winged helix-like DNA-binding domain superfamily/Winged helix DNA-binding domain"/>
    <property type="match status" value="1"/>
</dbReference>
<dbReference type="GO" id="GO:1900376">
    <property type="term" value="P:regulation of secondary metabolite biosynthetic process"/>
    <property type="evidence" value="ECO:0007669"/>
    <property type="project" value="TreeGrafter"/>
</dbReference>
<protein>
    <recommendedName>
        <fullName evidence="5">Ferric uptake regulation protein</fullName>
    </recommendedName>
</protein>
<dbReference type="SUPFAM" id="SSF46785">
    <property type="entry name" value="Winged helix' DNA-binding domain"/>
    <property type="match status" value="1"/>
</dbReference>
<feature type="binding site" evidence="14">
    <location>
        <position position="104"/>
    </location>
    <ligand>
        <name>Zn(2+)</name>
        <dbReference type="ChEBI" id="CHEBI:29105"/>
    </ligand>
</feature>
<dbReference type="CDD" id="cd07153">
    <property type="entry name" value="Fur_like"/>
    <property type="match status" value="1"/>
</dbReference>
<keyword evidence="9 14" id="KW-0862">Zinc</keyword>
<dbReference type="GO" id="GO:0003700">
    <property type="term" value="F:DNA-binding transcription factor activity"/>
    <property type="evidence" value="ECO:0007669"/>
    <property type="project" value="InterPro"/>
</dbReference>
<evidence type="ECO:0000256" key="15">
    <source>
        <dbReference type="PIRSR" id="PIRSR602481-2"/>
    </source>
</evidence>
<reference evidence="16" key="1">
    <citation type="submission" date="2015-11" db="EMBL/GenBank/DDBJ databases">
        <authorList>
            <person name="Zhang Y."/>
            <person name="Guo Z."/>
        </authorList>
    </citation>
    <scope>NUCLEOTIDE SEQUENCE</scope>
    <source>
        <strain evidence="16">BN30871</strain>
    </source>
</reference>
<dbReference type="FunFam" id="3.30.1490.190:FF:000001">
    <property type="entry name" value="Ferric uptake regulation protein"/>
    <property type="match status" value="1"/>
</dbReference>
<evidence type="ECO:0000256" key="13">
    <source>
        <dbReference type="ARBA" id="ARBA00023163"/>
    </source>
</evidence>
<evidence type="ECO:0000256" key="3">
    <source>
        <dbReference type="ARBA" id="ARBA00007957"/>
    </source>
</evidence>
<dbReference type="PANTHER" id="PTHR33202">
    <property type="entry name" value="ZINC UPTAKE REGULATION PROTEIN"/>
    <property type="match status" value="1"/>
</dbReference>
<evidence type="ECO:0000256" key="6">
    <source>
        <dbReference type="ARBA" id="ARBA00022490"/>
    </source>
</evidence>
<accession>A0A0S4XLV3</accession>
<evidence type="ECO:0000256" key="14">
    <source>
        <dbReference type="PIRSR" id="PIRSR602481-1"/>
    </source>
</evidence>
<evidence type="ECO:0000313" key="16">
    <source>
        <dbReference type="EMBL" id="CUV65296.1"/>
    </source>
</evidence>
<feature type="binding site" evidence="15">
    <location>
        <position position="97"/>
    </location>
    <ligand>
        <name>Fe cation</name>
        <dbReference type="ChEBI" id="CHEBI:24875"/>
    </ligand>
</feature>
<dbReference type="PANTHER" id="PTHR33202:SF2">
    <property type="entry name" value="FERRIC UPTAKE REGULATION PROTEIN"/>
    <property type="match status" value="1"/>
</dbReference>
<dbReference type="InterPro" id="IPR036390">
    <property type="entry name" value="WH_DNA-bd_sf"/>
</dbReference>
<keyword evidence="10 15" id="KW-0408">Iron</keyword>
<dbReference type="GO" id="GO:0008270">
    <property type="term" value="F:zinc ion binding"/>
    <property type="evidence" value="ECO:0007669"/>
    <property type="project" value="TreeGrafter"/>
</dbReference>
<keyword evidence="8 14" id="KW-0479">Metal-binding</keyword>
<comment type="similarity">
    <text evidence="3">Belongs to the Fur family.</text>
</comment>
<comment type="subunit">
    <text evidence="4">Homodimer.</text>
</comment>
<comment type="function">
    <text evidence="1">Acts as a global negative controlling element, employing Fe(2+) as a cofactor to bind the operator of the repressed genes.</text>
</comment>
<dbReference type="InterPro" id="IPR036388">
    <property type="entry name" value="WH-like_DNA-bd_sf"/>
</dbReference>
<dbReference type="InterPro" id="IPR002481">
    <property type="entry name" value="FUR"/>
</dbReference>
<dbReference type="InterPro" id="IPR043135">
    <property type="entry name" value="Fur_C"/>
</dbReference>
<feature type="binding site" evidence="15">
    <location>
        <position position="133"/>
    </location>
    <ligand>
        <name>Fe cation</name>
        <dbReference type="ChEBI" id="CHEBI:24875"/>
    </ligand>
</feature>
<feature type="binding site" evidence="15">
    <location>
        <position position="95"/>
    </location>
    <ligand>
        <name>Fe cation</name>
        <dbReference type="ChEBI" id="CHEBI:24875"/>
    </ligand>
</feature>
<keyword evidence="7" id="KW-0678">Repressor</keyword>
<organism evidence="16">
    <name type="scientific">Sulfurovum sp. enrichment culture clone C5</name>
    <dbReference type="NCBI Taxonomy" id="497650"/>
    <lineage>
        <taxon>Bacteria</taxon>
        <taxon>Pseudomonadati</taxon>
        <taxon>Campylobacterota</taxon>
        <taxon>Epsilonproteobacteria</taxon>
        <taxon>Campylobacterales</taxon>
        <taxon>Sulfurovaceae</taxon>
        <taxon>Sulfurovum</taxon>
        <taxon>environmental samples</taxon>
    </lineage>
</organism>
<dbReference type="GO" id="GO:0000976">
    <property type="term" value="F:transcription cis-regulatory region binding"/>
    <property type="evidence" value="ECO:0007669"/>
    <property type="project" value="TreeGrafter"/>
</dbReference>
<keyword evidence="6" id="KW-0963">Cytoplasm</keyword>
<keyword evidence="12" id="KW-0238">DNA-binding</keyword>
<name>A0A0S4XLV3_9BACT</name>
<dbReference type="Pfam" id="PF01475">
    <property type="entry name" value="FUR"/>
    <property type="match status" value="1"/>
</dbReference>
<sequence length="148" mass="17470">MIDYDVLIEKFKSIIKENGLKYTKQRELILKFLYEHDDHFTPEELNSELKKIYPDENIGIATIYRTLTLLEDSGIVTSISFGTQGKKYEFGLKKHHDHLVCVKCSKIIEFYDETIEKKQLEIAKKFEFQMTDHTMKIIGICKNCQKKQ</sequence>
<evidence type="ECO:0000256" key="5">
    <source>
        <dbReference type="ARBA" id="ARBA00020910"/>
    </source>
</evidence>
<dbReference type="AlphaFoldDB" id="A0A0S4XLV3"/>
<comment type="subcellular location">
    <subcellularLocation>
        <location evidence="2">Cytoplasm</location>
    </subcellularLocation>
</comment>
<evidence type="ECO:0000256" key="2">
    <source>
        <dbReference type="ARBA" id="ARBA00004496"/>
    </source>
</evidence>
<feature type="binding site" evidence="14">
    <location>
        <position position="141"/>
    </location>
    <ligand>
        <name>Zn(2+)</name>
        <dbReference type="ChEBI" id="CHEBI:29105"/>
    </ligand>
</feature>
<keyword evidence="13" id="KW-0804">Transcription</keyword>
<dbReference type="EMBL" id="FAXN01000023">
    <property type="protein sequence ID" value="CUV65296.1"/>
    <property type="molecule type" value="Genomic_DNA"/>
</dbReference>
<evidence type="ECO:0000256" key="12">
    <source>
        <dbReference type="ARBA" id="ARBA00023125"/>
    </source>
</evidence>
<feature type="binding site" evidence="15">
    <location>
        <position position="116"/>
    </location>
    <ligand>
        <name>Fe cation</name>
        <dbReference type="ChEBI" id="CHEBI:24875"/>
    </ligand>
</feature>
<keyword evidence="11" id="KW-0805">Transcription regulation</keyword>
<dbReference type="GO" id="GO:0045892">
    <property type="term" value="P:negative regulation of DNA-templated transcription"/>
    <property type="evidence" value="ECO:0007669"/>
    <property type="project" value="TreeGrafter"/>
</dbReference>
<feature type="binding site" evidence="14">
    <location>
        <position position="101"/>
    </location>
    <ligand>
        <name>Zn(2+)</name>
        <dbReference type="ChEBI" id="CHEBI:29105"/>
    </ligand>
</feature>
<evidence type="ECO:0000256" key="9">
    <source>
        <dbReference type="ARBA" id="ARBA00022833"/>
    </source>
</evidence>
<evidence type="ECO:0000256" key="4">
    <source>
        <dbReference type="ARBA" id="ARBA00011738"/>
    </source>
</evidence>
<evidence type="ECO:0000256" key="11">
    <source>
        <dbReference type="ARBA" id="ARBA00023015"/>
    </source>
</evidence>
<evidence type="ECO:0000256" key="1">
    <source>
        <dbReference type="ARBA" id="ARBA00002997"/>
    </source>
</evidence>